<dbReference type="Gene3D" id="3.20.20.60">
    <property type="entry name" value="Phosphoenolpyruvate-binding domains"/>
    <property type="match status" value="1"/>
</dbReference>
<keyword evidence="20" id="KW-1185">Reference proteome</keyword>
<name>A0A7W8HFG3_9BURK</name>
<evidence type="ECO:0000256" key="6">
    <source>
        <dbReference type="ARBA" id="ARBA00021623"/>
    </source>
</evidence>
<dbReference type="InterPro" id="IPR018274">
    <property type="entry name" value="PEP_util_AS"/>
</dbReference>
<comment type="caution">
    <text evidence="19">The sequence shown here is derived from an EMBL/GenBank/DDBJ whole genome shotgun (WGS) entry which is preliminary data.</text>
</comment>
<dbReference type="Pfam" id="PF00391">
    <property type="entry name" value="PEP-utilizers"/>
    <property type="match status" value="1"/>
</dbReference>
<dbReference type="FunFam" id="3.30.1490.20:FF:000010">
    <property type="entry name" value="Phosphoenolpyruvate synthase"/>
    <property type="match status" value="1"/>
</dbReference>
<dbReference type="GO" id="GO:0008986">
    <property type="term" value="F:pyruvate, water dikinase activity"/>
    <property type="evidence" value="ECO:0007669"/>
    <property type="project" value="UniProtKB-EC"/>
</dbReference>
<dbReference type="Pfam" id="PF02896">
    <property type="entry name" value="PEP-utilizers_C"/>
    <property type="match status" value="1"/>
</dbReference>
<dbReference type="GO" id="GO:0046872">
    <property type="term" value="F:metal ion binding"/>
    <property type="evidence" value="ECO:0007669"/>
    <property type="project" value="UniProtKB-KW"/>
</dbReference>
<dbReference type="PANTHER" id="PTHR43030:SF1">
    <property type="entry name" value="PHOSPHOENOLPYRUVATE SYNTHASE"/>
    <property type="match status" value="1"/>
</dbReference>
<reference evidence="19 20" key="1">
    <citation type="submission" date="2020-08" db="EMBL/GenBank/DDBJ databases">
        <title>Genomic Encyclopedia of Type Strains, Phase IV (KMG-IV): sequencing the most valuable type-strain genomes for metagenomic binning, comparative biology and taxonomic classification.</title>
        <authorList>
            <person name="Goeker M."/>
        </authorList>
    </citation>
    <scope>NUCLEOTIDE SEQUENCE [LARGE SCALE GENOMIC DNA]</scope>
    <source>
        <strain evidence="19 20">DSM 29781</strain>
    </source>
</reference>
<evidence type="ECO:0000256" key="12">
    <source>
        <dbReference type="ARBA" id="ARBA00022842"/>
    </source>
</evidence>
<comment type="cofactor">
    <cofactor evidence="1 15">
        <name>Mg(2+)</name>
        <dbReference type="ChEBI" id="CHEBI:18420"/>
    </cofactor>
</comment>
<keyword evidence="7 15" id="KW-0808">Transferase</keyword>
<evidence type="ECO:0000259" key="16">
    <source>
        <dbReference type="Pfam" id="PF00391"/>
    </source>
</evidence>
<dbReference type="NCBIfam" id="NF005057">
    <property type="entry name" value="PRK06464.1"/>
    <property type="match status" value="1"/>
</dbReference>
<dbReference type="InterPro" id="IPR013815">
    <property type="entry name" value="ATP_grasp_subdomain_1"/>
</dbReference>
<evidence type="ECO:0000256" key="4">
    <source>
        <dbReference type="ARBA" id="ARBA00007837"/>
    </source>
</evidence>
<dbReference type="PANTHER" id="PTHR43030">
    <property type="entry name" value="PHOSPHOENOLPYRUVATE SYNTHASE"/>
    <property type="match status" value="1"/>
</dbReference>
<dbReference type="SUPFAM" id="SSF56059">
    <property type="entry name" value="Glutathione synthetase ATP-binding domain-like"/>
    <property type="match status" value="1"/>
</dbReference>
<keyword evidence="10 15" id="KW-0418">Kinase</keyword>
<dbReference type="InterPro" id="IPR015813">
    <property type="entry name" value="Pyrv/PenolPyrv_kinase-like_dom"/>
</dbReference>
<dbReference type="InterPro" id="IPR036637">
    <property type="entry name" value="Phosphohistidine_dom_sf"/>
</dbReference>
<sequence length="810" mass="88138">MNHLEGRLVVPFEALRMTDVDSVGGKNASLGEMISQLAATGVRVPGGFATTAHAFREFLTHNNLAERIANRLDGLNTEDVKALAECGAEIRGWVENSPLPPALEAEVREHYARLVAESGDDISVAVRSSATAEDLPDASFAGQQETYLNITGIDSVLERIRHVFASLYNDRAISYRVHKGFEHANVALSAGVQRMVRSDLGAAGVMFTIDTESGFPDVVFITSSYGLGETVVQGAVNPDEFFVHKPILAAGKYPIIRRQMGSKLIRMEFADGNGEATSVGRTVRTIDTPIDQRNRYSLADPEIIELARYAVIIEEHYGRPMDIEWGRDGRDGKIYILQARPETVKSQGSGKQQRYKLKGSSDVLTTGRAIGQRVGAGPVRVVVDASQMDRVMPGDVLVTDMTDPNWEPVMKRASAIVTNRGGRTCHAAIIARELGIPAVVGCGDATDRLRDGAFVTVSCAQGDTGFIYDGLLETEITEVDTGEMPELPLKIMMNVGNPTLAFEFAQLPNDGVGLARLEFIINNNIGIHPKAILDYPNVDADLKKAVESVARGHTTPRAFYVERLSEGVATIAAAFWPRPVIVRLSDFKSNEYRKLIGGARYEPEEENPMLGFRGAARYVSRSFRECFELECQAMKRVRNDMGLTNVELMVPFVRTVPEAKAVVDLLAANGLRRGDGAAADGSGALRLIMMCELPSNAILADEFLEHFDGFSIGSNDLTQLTLGLDRDSGLVAEGFDERDPAVLALLERAIHACNKAGKYVGICGQGPSDHPDLAEWLMRQGIASISLNPDTVVSTWKRLAEAPPPRDLAD</sequence>
<evidence type="ECO:0000313" key="20">
    <source>
        <dbReference type="Proteomes" id="UP000532440"/>
    </source>
</evidence>
<keyword evidence="8 15" id="KW-0479">Metal-binding</keyword>
<evidence type="ECO:0000256" key="3">
    <source>
        <dbReference type="ARBA" id="ARBA00004742"/>
    </source>
</evidence>
<accession>A0A7W8HFG3</accession>
<feature type="domain" description="Pyruvate phosphate dikinase AMP/ATP-binding" evidence="17">
    <location>
        <begin position="21"/>
        <end position="353"/>
    </location>
</feature>
<dbReference type="InterPro" id="IPR023151">
    <property type="entry name" value="PEP_util_CS"/>
</dbReference>
<evidence type="ECO:0000313" key="19">
    <source>
        <dbReference type="EMBL" id="MBB5270501.1"/>
    </source>
</evidence>
<dbReference type="Gene3D" id="3.30.470.20">
    <property type="entry name" value="ATP-grasp fold, B domain"/>
    <property type="match status" value="1"/>
</dbReference>
<evidence type="ECO:0000256" key="14">
    <source>
        <dbReference type="ARBA" id="ARBA00047700"/>
    </source>
</evidence>
<feature type="domain" description="PEP-utilising enzyme mobile" evidence="16">
    <location>
        <begin position="393"/>
        <end position="462"/>
    </location>
</feature>
<evidence type="ECO:0000256" key="9">
    <source>
        <dbReference type="ARBA" id="ARBA00022741"/>
    </source>
</evidence>
<dbReference type="InterPro" id="IPR002192">
    <property type="entry name" value="PPDK_AMP/ATP-bd"/>
</dbReference>
<dbReference type="Proteomes" id="UP000532440">
    <property type="component" value="Unassembled WGS sequence"/>
</dbReference>
<comment type="catalytic activity">
    <reaction evidence="14 15">
        <text>pyruvate + ATP + H2O = phosphoenolpyruvate + AMP + phosphate + 2 H(+)</text>
        <dbReference type="Rhea" id="RHEA:11364"/>
        <dbReference type="ChEBI" id="CHEBI:15361"/>
        <dbReference type="ChEBI" id="CHEBI:15377"/>
        <dbReference type="ChEBI" id="CHEBI:15378"/>
        <dbReference type="ChEBI" id="CHEBI:30616"/>
        <dbReference type="ChEBI" id="CHEBI:43474"/>
        <dbReference type="ChEBI" id="CHEBI:58702"/>
        <dbReference type="ChEBI" id="CHEBI:456215"/>
        <dbReference type="EC" id="2.7.9.2"/>
    </reaction>
</comment>
<evidence type="ECO:0000256" key="7">
    <source>
        <dbReference type="ARBA" id="ARBA00022679"/>
    </source>
</evidence>
<dbReference type="InterPro" id="IPR000121">
    <property type="entry name" value="PEP_util_C"/>
</dbReference>
<dbReference type="RefSeq" id="WP_183963903.1">
    <property type="nucleotide sequence ID" value="NZ_BAABEW010000004.1"/>
</dbReference>
<dbReference type="GO" id="GO:0006094">
    <property type="term" value="P:gluconeogenesis"/>
    <property type="evidence" value="ECO:0007669"/>
    <property type="project" value="UniProtKB-UniPathway"/>
</dbReference>
<dbReference type="SUPFAM" id="SSF52009">
    <property type="entry name" value="Phosphohistidine domain"/>
    <property type="match status" value="1"/>
</dbReference>
<comment type="pathway">
    <text evidence="3 15">Carbohydrate biosynthesis; gluconeogenesis.</text>
</comment>
<evidence type="ECO:0000259" key="17">
    <source>
        <dbReference type="Pfam" id="PF01326"/>
    </source>
</evidence>
<dbReference type="Gene3D" id="3.30.1490.20">
    <property type="entry name" value="ATP-grasp fold, A domain"/>
    <property type="match status" value="1"/>
</dbReference>
<evidence type="ECO:0000259" key="18">
    <source>
        <dbReference type="Pfam" id="PF02896"/>
    </source>
</evidence>
<dbReference type="PROSITE" id="PS00370">
    <property type="entry name" value="PEP_ENZYMES_PHOS_SITE"/>
    <property type="match status" value="1"/>
</dbReference>
<evidence type="ECO:0000256" key="8">
    <source>
        <dbReference type="ARBA" id="ARBA00022723"/>
    </source>
</evidence>
<comment type="function">
    <text evidence="2 15">Catalyzes the phosphorylation of pyruvate to phosphoenolpyruvate.</text>
</comment>
<dbReference type="FunFam" id="3.30.470.20:FF:000017">
    <property type="entry name" value="Phosphoenolpyruvate synthase"/>
    <property type="match status" value="1"/>
</dbReference>
<dbReference type="InterPro" id="IPR008279">
    <property type="entry name" value="PEP-util_enz_mobile_dom"/>
</dbReference>
<dbReference type="InterPro" id="IPR006319">
    <property type="entry name" value="PEP_synth"/>
</dbReference>
<dbReference type="FunFam" id="3.50.30.10:FF:000002">
    <property type="entry name" value="Phosphoenolpyruvate synthase"/>
    <property type="match status" value="1"/>
</dbReference>
<dbReference type="NCBIfam" id="TIGR01418">
    <property type="entry name" value="PEP_synth"/>
    <property type="match status" value="1"/>
</dbReference>
<feature type="domain" description="PEP-utilising enzyme C-terminal" evidence="18">
    <location>
        <begin position="489"/>
        <end position="801"/>
    </location>
</feature>
<evidence type="ECO:0000256" key="11">
    <source>
        <dbReference type="ARBA" id="ARBA00022840"/>
    </source>
</evidence>
<protein>
    <recommendedName>
        <fullName evidence="6 15">Phosphoenolpyruvate synthase</fullName>
        <shortName evidence="15">PEP synthase</shortName>
        <ecNumber evidence="5 15">2.7.9.2</ecNumber>
    </recommendedName>
    <alternativeName>
        <fullName evidence="13 15">Pyruvate, water dikinase</fullName>
    </alternativeName>
</protein>
<evidence type="ECO:0000256" key="5">
    <source>
        <dbReference type="ARBA" id="ARBA00011996"/>
    </source>
</evidence>
<keyword evidence="9 15" id="KW-0547">Nucleotide-binding</keyword>
<keyword evidence="12 15" id="KW-0460">Magnesium</keyword>
<organism evidence="19 20">
    <name type="scientific">Quisquiliibacterium transsilvanicum</name>
    <dbReference type="NCBI Taxonomy" id="1549638"/>
    <lineage>
        <taxon>Bacteria</taxon>
        <taxon>Pseudomonadati</taxon>
        <taxon>Pseudomonadota</taxon>
        <taxon>Betaproteobacteria</taxon>
        <taxon>Burkholderiales</taxon>
        <taxon>Burkholderiaceae</taxon>
        <taxon>Quisquiliibacterium</taxon>
    </lineage>
</organism>
<evidence type="ECO:0000256" key="2">
    <source>
        <dbReference type="ARBA" id="ARBA00002988"/>
    </source>
</evidence>
<dbReference type="FunFam" id="3.20.20.60:FF:000010">
    <property type="entry name" value="Phosphoenolpyruvate synthase"/>
    <property type="match status" value="1"/>
</dbReference>
<proteinExistence type="inferred from homology"/>
<dbReference type="EC" id="2.7.9.2" evidence="5 15"/>
<evidence type="ECO:0000256" key="13">
    <source>
        <dbReference type="ARBA" id="ARBA00033470"/>
    </source>
</evidence>
<comment type="similarity">
    <text evidence="4 15">Belongs to the PEP-utilizing enzyme family.</text>
</comment>
<dbReference type="SUPFAM" id="SSF51621">
    <property type="entry name" value="Phosphoenolpyruvate/pyruvate domain"/>
    <property type="match status" value="1"/>
</dbReference>
<dbReference type="Gene3D" id="3.50.30.10">
    <property type="entry name" value="Phosphohistidine domain"/>
    <property type="match status" value="1"/>
</dbReference>
<dbReference type="EMBL" id="JACHGB010000001">
    <property type="protein sequence ID" value="MBB5270501.1"/>
    <property type="molecule type" value="Genomic_DNA"/>
</dbReference>
<keyword evidence="19" id="KW-0670">Pyruvate</keyword>
<evidence type="ECO:0000256" key="15">
    <source>
        <dbReference type="PIRNR" id="PIRNR000854"/>
    </source>
</evidence>
<evidence type="ECO:0000256" key="10">
    <source>
        <dbReference type="ARBA" id="ARBA00022777"/>
    </source>
</evidence>
<dbReference type="UniPathway" id="UPA00138"/>
<evidence type="ECO:0000256" key="1">
    <source>
        <dbReference type="ARBA" id="ARBA00001946"/>
    </source>
</evidence>
<gene>
    <name evidence="19" type="ORF">HNQ70_000485</name>
</gene>
<dbReference type="InterPro" id="IPR040442">
    <property type="entry name" value="Pyrv_kinase-like_dom_sf"/>
</dbReference>
<dbReference type="PIRSF" id="PIRSF000854">
    <property type="entry name" value="PEP_synthase"/>
    <property type="match status" value="1"/>
</dbReference>
<dbReference type="PROSITE" id="PS00742">
    <property type="entry name" value="PEP_ENZYMES_2"/>
    <property type="match status" value="1"/>
</dbReference>
<keyword evidence="11 15" id="KW-0067">ATP-binding</keyword>
<dbReference type="GO" id="GO:0005524">
    <property type="term" value="F:ATP binding"/>
    <property type="evidence" value="ECO:0007669"/>
    <property type="project" value="UniProtKB-KW"/>
</dbReference>
<dbReference type="Pfam" id="PF01326">
    <property type="entry name" value="PPDK_N"/>
    <property type="match status" value="1"/>
</dbReference>
<dbReference type="AlphaFoldDB" id="A0A7W8HFG3"/>